<dbReference type="PANTHER" id="PTHR46268:SF15">
    <property type="entry name" value="UNIVERSAL STRESS PROTEIN HP_0031"/>
    <property type="match status" value="1"/>
</dbReference>
<comment type="similarity">
    <text evidence="1 2">Belongs to the universal stress protein A family.</text>
</comment>
<name>A0A6J5KHJ6_9BURK</name>
<evidence type="ECO:0000256" key="2">
    <source>
        <dbReference type="PIRNR" id="PIRNR006276"/>
    </source>
</evidence>
<evidence type="ECO:0000259" key="3">
    <source>
        <dbReference type="Pfam" id="PF00582"/>
    </source>
</evidence>
<dbReference type="SUPFAM" id="SSF52402">
    <property type="entry name" value="Adenine nucleotide alpha hydrolases-like"/>
    <property type="match status" value="1"/>
</dbReference>
<dbReference type="InterPro" id="IPR006016">
    <property type="entry name" value="UspA"/>
</dbReference>
<evidence type="ECO:0000313" key="7">
    <source>
        <dbReference type="Proteomes" id="UP000494249"/>
    </source>
</evidence>
<dbReference type="GO" id="GO:0005737">
    <property type="term" value="C:cytoplasm"/>
    <property type="evidence" value="ECO:0007669"/>
    <property type="project" value="UniProtKB-SubCell"/>
</dbReference>
<dbReference type="PIRSF" id="PIRSF006276">
    <property type="entry name" value="UspA"/>
    <property type="match status" value="1"/>
</dbReference>
<keyword evidence="2" id="KW-0963">Cytoplasm</keyword>
<evidence type="ECO:0000313" key="4">
    <source>
        <dbReference type="EMBL" id="CAB3737870.1"/>
    </source>
</evidence>
<dbReference type="EMBL" id="CADILN010000014">
    <property type="protein sequence ID" value="CAB4052415.1"/>
    <property type="molecule type" value="Genomic_DNA"/>
</dbReference>
<evidence type="ECO:0000313" key="5">
    <source>
        <dbReference type="EMBL" id="CAB4052415.1"/>
    </source>
</evidence>
<feature type="domain" description="UspA" evidence="3">
    <location>
        <begin position="1"/>
        <end position="146"/>
    </location>
</feature>
<dbReference type="PRINTS" id="PR01438">
    <property type="entry name" value="UNVRSLSTRESS"/>
</dbReference>
<dbReference type="Proteomes" id="UP000494102">
    <property type="component" value="Unassembled WGS sequence"/>
</dbReference>
<dbReference type="GeneID" id="27800293"/>
<sequence>MYANIVVALDGSDAAKRALSEAIQLARLSRGRLTAVYVVDQSAAFTYAGACDPHLLTDAARQVGLTLLHAAREQMRELNVVGETEIVETQGISEDVAGALLRCADQREADLVVMGTHGRRGLRRMVIGSVAERFVRLATCPVLLVREPTDNGQREQRASV</sequence>
<dbReference type="Proteomes" id="UP000494249">
    <property type="component" value="Unassembled WGS sequence"/>
</dbReference>
<evidence type="ECO:0000313" key="6">
    <source>
        <dbReference type="Proteomes" id="UP000494102"/>
    </source>
</evidence>
<dbReference type="Gene3D" id="3.40.50.620">
    <property type="entry name" value="HUPs"/>
    <property type="match status" value="1"/>
</dbReference>
<accession>A0A6J5KHJ6</accession>
<proteinExistence type="inferred from homology"/>
<reference evidence="6 7" key="1">
    <citation type="submission" date="2020-04" db="EMBL/GenBank/DDBJ databases">
        <authorList>
            <person name="De Canck E."/>
        </authorList>
    </citation>
    <scope>NUCLEOTIDE SEQUENCE [LARGE SCALE GENOMIC DNA]</scope>
    <source>
        <strain evidence="4 7">LMG 22037</strain>
        <strain evidence="5 6">LMG 9964</strain>
    </source>
</reference>
<evidence type="ECO:0000256" key="1">
    <source>
        <dbReference type="ARBA" id="ARBA00008791"/>
    </source>
</evidence>
<dbReference type="Pfam" id="PF00582">
    <property type="entry name" value="Usp"/>
    <property type="match status" value="1"/>
</dbReference>
<dbReference type="EMBL" id="CADIKB010000057">
    <property type="protein sequence ID" value="CAB3737870.1"/>
    <property type="molecule type" value="Genomic_DNA"/>
</dbReference>
<dbReference type="InterPro" id="IPR014729">
    <property type="entry name" value="Rossmann-like_a/b/a_fold"/>
</dbReference>
<organism evidence="5 6">
    <name type="scientific">Paraburkholderia phenoliruptrix</name>
    <dbReference type="NCBI Taxonomy" id="252970"/>
    <lineage>
        <taxon>Bacteria</taxon>
        <taxon>Pseudomonadati</taxon>
        <taxon>Pseudomonadota</taxon>
        <taxon>Betaproteobacteria</taxon>
        <taxon>Burkholderiales</taxon>
        <taxon>Burkholderiaceae</taxon>
        <taxon>Paraburkholderia</taxon>
    </lineage>
</organism>
<dbReference type="CDD" id="cd00293">
    <property type="entry name" value="USP-like"/>
    <property type="match status" value="1"/>
</dbReference>
<dbReference type="AlphaFoldDB" id="A0A6J5KHJ6"/>
<dbReference type="InterPro" id="IPR006015">
    <property type="entry name" value="Universal_stress_UspA"/>
</dbReference>
<protein>
    <recommendedName>
        <fullName evidence="2">Universal stress protein</fullName>
    </recommendedName>
</protein>
<dbReference type="PANTHER" id="PTHR46268">
    <property type="entry name" value="STRESS RESPONSE PROTEIN NHAX"/>
    <property type="match status" value="1"/>
</dbReference>
<dbReference type="RefSeq" id="WP_035484230.1">
    <property type="nucleotide sequence ID" value="NZ_CADFGL010000053.1"/>
</dbReference>
<gene>
    <name evidence="4" type="ORF">LMG22037_06186</name>
    <name evidence="5" type="ORF">LMG9964_06105</name>
</gene>
<comment type="subcellular location">
    <subcellularLocation>
        <location evidence="2">Cytoplasm</location>
    </subcellularLocation>
</comment>